<dbReference type="EMBL" id="JAACJJ010000006">
    <property type="protein sequence ID" value="KAF5328080.1"/>
    <property type="molecule type" value="Genomic_DNA"/>
</dbReference>
<gene>
    <name evidence="2" type="ORF">D9619_013644</name>
</gene>
<evidence type="ECO:0000256" key="1">
    <source>
        <dbReference type="SAM" id="MobiDB-lite"/>
    </source>
</evidence>
<feature type="compositionally biased region" description="Low complexity" evidence="1">
    <location>
        <begin position="1"/>
        <end position="17"/>
    </location>
</feature>
<accession>A0A8H5BRL9</accession>
<feature type="region of interest" description="Disordered" evidence="1">
    <location>
        <begin position="1"/>
        <end position="20"/>
    </location>
</feature>
<dbReference type="AlphaFoldDB" id="A0A8H5BRL9"/>
<dbReference type="Proteomes" id="UP000567179">
    <property type="component" value="Unassembled WGS sequence"/>
</dbReference>
<dbReference type="Gene3D" id="3.80.10.10">
    <property type="entry name" value="Ribonuclease Inhibitor"/>
    <property type="match status" value="1"/>
</dbReference>
<evidence type="ECO:0000313" key="3">
    <source>
        <dbReference type="Proteomes" id="UP000567179"/>
    </source>
</evidence>
<dbReference type="OrthoDB" id="3130754at2759"/>
<evidence type="ECO:0000313" key="2">
    <source>
        <dbReference type="EMBL" id="KAF5328080.1"/>
    </source>
</evidence>
<name>A0A8H5BRL9_9AGAR</name>
<dbReference type="InterPro" id="IPR032675">
    <property type="entry name" value="LRR_dom_sf"/>
</dbReference>
<dbReference type="SUPFAM" id="SSF52047">
    <property type="entry name" value="RNI-like"/>
    <property type="match status" value="1"/>
</dbReference>
<organism evidence="2 3">
    <name type="scientific">Psilocybe cf. subviscida</name>
    <dbReference type="NCBI Taxonomy" id="2480587"/>
    <lineage>
        <taxon>Eukaryota</taxon>
        <taxon>Fungi</taxon>
        <taxon>Dikarya</taxon>
        <taxon>Basidiomycota</taxon>
        <taxon>Agaricomycotina</taxon>
        <taxon>Agaricomycetes</taxon>
        <taxon>Agaricomycetidae</taxon>
        <taxon>Agaricales</taxon>
        <taxon>Agaricineae</taxon>
        <taxon>Strophariaceae</taxon>
        <taxon>Psilocybe</taxon>
    </lineage>
</organism>
<keyword evidence="3" id="KW-1185">Reference proteome</keyword>
<comment type="caution">
    <text evidence="2">The sequence shown here is derived from an EMBL/GenBank/DDBJ whole genome shotgun (WGS) entry which is preliminary data.</text>
</comment>
<reference evidence="2 3" key="1">
    <citation type="journal article" date="2020" name="ISME J.">
        <title>Uncovering the hidden diversity of litter-decomposition mechanisms in mushroom-forming fungi.</title>
        <authorList>
            <person name="Floudas D."/>
            <person name="Bentzer J."/>
            <person name="Ahren D."/>
            <person name="Johansson T."/>
            <person name="Persson P."/>
            <person name="Tunlid A."/>
        </authorList>
    </citation>
    <scope>NUCLEOTIDE SEQUENCE [LARGE SCALE GENOMIC DNA]</scope>
    <source>
        <strain evidence="2 3">CBS 101986</strain>
    </source>
</reference>
<protein>
    <submittedName>
        <fullName evidence="2">Uncharacterized protein</fullName>
    </submittedName>
</protein>
<proteinExistence type="predicted"/>
<sequence>MGSRLSTPSHSSSTSITGAPHLPHDIHFEIISHLSPDRDRQTLLSAALCCNALCHASQRILFHSMRVSWMDFNDTYRILSAHIKFLQTIVNSPDRLALFVQSYSQVSLALEPSFLTNTEAQRLDNKRDRVKLWNLTANALPLMVNLKNIYFKPSWDHPSAPILLKHCTFQLESFTWMGKGNEERLFGEFLPNQPGLLHLDINTTSFDEKKVLPNGLCPTLVSVSCTFSGFAQIAENRPITAFHIVNSIQDIARPIHVEKRSPPEKQQYLMALKRLKYLHLWSLSQFQPLTSGVSLDNVIVLELTLWQVTVLSQEMSILATQFPQLRILRLWDHYPSSTDTDPAIRNEAATEAFAQCPKLEAVILSSRSKNSLTWEFSKGKEGDVKEETTDARVKEFDRGVWWKVYDM</sequence>